<protein>
    <recommendedName>
        <fullName evidence="3">Malate dehydrogenase</fullName>
    </recommendedName>
</protein>
<dbReference type="OrthoDB" id="1859733at2759"/>
<comment type="caution">
    <text evidence="1">The sequence shown here is derived from an EMBL/GenBank/DDBJ whole genome shotgun (WGS) entry which is preliminary data.</text>
</comment>
<proteinExistence type="predicted"/>
<evidence type="ECO:0000313" key="2">
    <source>
        <dbReference type="Proteomes" id="UP000559256"/>
    </source>
</evidence>
<dbReference type="AlphaFoldDB" id="A0A8H5LTG8"/>
<organism evidence="1 2">
    <name type="scientific">Tetrapyrgos nigripes</name>
    <dbReference type="NCBI Taxonomy" id="182062"/>
    <lineage>
        <taxon>Eukaryota</taxon>
        <taxon>Fungi</taxon>
        <taxon>Dikarya</taxon>
        <taxon>Basidiomycota</taxon>
        <taxon>Agaricomycotina</taxon>
        <taxon>Agaricomycetes</taxon>
        <taxon>Agaricomycetidae</taxon>
        <taxon>Agaricales</taxon>
        <taxon>Marasmiineae</taxon>
        <taxon>Marasmiaceae</taxon>
        <taxon>Tetrapyrgos</taxon>
    </lineage>
</organism>
<sequence>MFYIAVFDGRKGETYIFKADSFNRSARVPSLQSREFSLLPLLSFTRMQLLIPLLFASMALAVPTRSCDVSSAMVDVPANSALPPPTHQVSFLALGVGTQNYTCTSAGNYTTAGALAELFDISCLYGTEYLSKLPSAALQLWEKVPVSTNALTAIKSLPLPRPAASSILGQHYFVTNPVTGSGISPKWDFTSAAFAGNSDAFVIAARAAGVPAPTGSSDVDWLLLTNVKGSLADEVYRTDTRSGQPPASCTPGSAPITVKYTALYWFTGGSVKE</sequence>
<dbReference type="InterPro" id="IPR021851">
    <property type="entry name" value="DUF3455"/>
</dbReference>
<dbReference type="Pfam" id="PF11937">
    <property type="entry name" value="DUF3455"/>
    <property type="match status" value="1"/>
</dbReference>
<evidence type="ECO:0008006" key="3">
    <source>
        <dbReference type="Google" id="ProtNLM"/>
    </source>
</evidence>
<evidence type="ECO:0000313" key="1">
    <source>
        <dbReference type="EMBL" id="KAF5368933.1"/>
    </source>
</evidence>
<reference evidence="1 2" key="1">
    <citation type="journal article" date="2020" name="ISME J.">
        <title>Uncovering the hidden diversity of litter-decomposition mechanisms in mushroom-forming fungi.</title>
        <authorList>
            <person name="Floudas D."/>
            <person name="Bentzer J."/>
            <person name="Ahren D."/>
            <person name="Johansson T."/>
            <person name="Persson P."/>
            <person name="Tunlid A."/>
        </authorList>
    </citation>
    <scope>NUCLEOTIDE SEQUENCE [LARGE SCALE GENOMIC DNA]</scope>
    <source>
        <strain evidence="1 2">CBS 291.85</strain>
    </source>
</reference>
<dbReference type="Proteomes" id="UP000559256">
    <property type="component" value="Unassembled WGS sequence"/>
</dbReference>
<dbReference type="EMBL" id="JAACJM010000014">
    <property type="protein sequence ID" value="KAF5368933.1"/>
    <property type="molecule type" value="Genomic_DNA"/>
</dbReference>
<accession>A0A8H5LTG8</accession>
<keyword evidence="2" id="KW-1185">Reference proteome</keyword>
<gene>
    <name evidence="1" type="ORF">D9758_002912</name>
</gene>
<dbReference type="PANTHER" id="PTHR35567:SF1">
    <property type="entry name" value="CONSERVED FUNGAL PROTEIN (AFU_ORTHOLOGUE AFUA_1G14230)"/>
    <property type="match status" value="1"/>
</dbReference>
<name>A0A8H5LTG8_9AGAR</name>
<dbReference type="PANTHER" id="PTHR35567">
    <property type="entry name" value="MALATE DEHYDROGENASE (AFU_ORTHOLOGUE AFUA_2G13800)"/>
    <property type="match status" value="1"/>
</dbReference>